<gene>
    <name evidence="1" type="ORF">L914_00296</name>
</gene>
<dbReference type="VEuPathDB" id="FungiDB:PPTG_00544"/>
<accession>W2P9A7</accession>
<protein>
    <submittedName>
        <fullName evidence="1">Uncharacterized protein</fullName>
    </submittedName>
</protein>
<dbReference type="AlphaFoldDB" id="W2P9A7"/>
<name>W2P9A7_PHYNI</name>
<organism evidence="1">
    <name type="scientific">Phytophthora nicotianae</name>
    <name type="common">Potato buckeye rot agent</name>
    <name type="synonym">Phytophthora parasitica</name>
    <dbReference type="NCBI Taxonomy" id="4792"/>
    <lineage>
        <taxon>Eukaryota</taxon>
        <taxon>Sar</taxon>
        <taxon>Stramenopiles</taxon>
        <taxon>Oomycota</taxon>
        <taxon>Peronosporomycetes</taxon>
        <taxon>Peronosporales</taxon>
        <taxon>Peronosporaceae</taxon>
        <taxon>Phytophthora</taxon>
    </lineage>
</organism>
<reference evidence="1" key="1">
    <citation type="submission" date="2013-11" db="EMBL/GenBank/DDBJ databases">
        <title>The Genome Sequence of Phytophthora parasitica IAC_01/95.</title>
        <authorList>
            <consortium name="The Broad Institute Genomics Platform"/>
            <person name="Russ C."/>
            <person name="Tyler B."/>
            <person name="Panabieres F."/>
            <person name="Shan W."/>
            <person name="Tripathy S."/>
            <person name="Grunwald N."/>
            <person name="Machado M."/>
            <person name="Johnson C.S."/>
            <person name="Arredondo F."/>
            <person name="Hong C."/>
            <person name="Coffey M."/>
            <person name="Young S.K."/>
            <person name="Zeng Q."/>
            <person name="Gargeya S."/>
            <person name="Fitzgerald M."/>
            <person name="Abouelleil A."/>
            <person name="Alvarado L."/>
            <person name="Chapman S.B."/>
            <person name="Gainer-Dewar J."/>
            <person name="Goldberg J."/>
            <person name="Griggs A."/>
            <person name="Gujja S."/>
            <person name="Hansen M."/>
            <person name="Howarth C."/>
            <person name="Imamovic A."/>
            <person name="Ireland A."/>
            <person name="Larimer J."/>
            <person name="McCowan C."/>
            <person name="Murphy C."/>
            <person name="Pearson M."/>
            <person name="Poon T.W."/>
            <person name="Priest M."/>
            <person name="Roberts A."/>
            <person name="Saif S."/>
            <person name="Shea T."/>
            <person name="Sykes S."/>
            <person name="Wortman J."/>
            <person name="Nusbaum C."/>
            <person name="Birren B."/>
        </authorList>
    </citation>
    <scope>NUCLEOTIDE SEQUENCE [LARGE SCALE GENOMIC DNA]</scope>
    <source>
        <strain evidence="1">IAC_01/95</strain>
    </source>
</reference>
<dbReference type="EMBL" id="KI690414">
    <property type="protein sequence ID" value="ETM56783.1"/>
    <property type="molecule type" value="Genomic_DNA"/>
</dbReference>
<proteinExistence type="predicted"/>
<evidence type="ECO:0000313" key="1">
    <source>
        <dbReference type="EMBL" id="ETM56783.1"/>
    </source>
</evidence>
<dbReference type="Proteomes" id="UP000054532">
    <property type="component" value="Unassembled WGS sequence"/>
</dbReference>
<sequence>MAKHRKPEPSSSLAHGISKDPNLFAFGLNVLREQCKNLYSAGPSMVQCPQFYTAVVFALHPENILSAAYKFGSSRPIYMASSPKRQRYSTV</sequence>